<evidence type="ECO:0000313" key="1">
    <source>
        <dbReference type="EMBL" id="ADN37385.1"/>
    </source>
</evidence>
<protein>
    <submittedName>
        <fullName evidence="1">Uncharacterized protein</fullName>
    </submittedName>
</protein>
<reference evidence="1 2" key="1">
    <citation type="journal article" date="2010" name="Stand. Genomic Sci.">
        <title>Complete genome sequence of Methanoplanus petrolearius type strain (SEBR 4847).</title>
        <authorList>
            <person name="Brambilla E."/>
            <person name="Djao O.D."/>
            <person name="Daligault H."/>
            <person name="Lapidus A."/>
            <person name="Lucas S."/>
            <person name="Hammon N."/>
            <person name="Nolan M."/>
            <person name="Tice H."/>
            <person name="Cheng J.F."/>
            <person name="Han C."/>
            <person name="Tapia R."/>
            <person name="Goodwin L."/>
            <person name="Pitluck S."/>
            <person name="Liolios K."/>
            <person name="Ivanova N."/>
            <person name="Mavromatis K."/>
            <person name="Mikhailova N."/>
            <person name="Pati A."/>
            <person name="Chen A."/>
            <person name="Palaniappan K."/>
            <person name="Land M."/>
            <person name="Hauser L."/>
            <person name="Chang Y.J."/>
            <person name="Jeffries C.D."/>
            <person name="Rohde M."/>
            <person name="Spring S."/>
            <person name="Sikorski J."/>
            <person name="Goker M."/>
            <person name="Woyke T."/>
            <person name="Bristow J."/>
            <person name="Eisen J.A."/>
            <person name="Markowitz V."/>
            <person name="Hugenholtz P."/>
            <person name="Kyrpides N.C."/>
            <person name="Klenk H.P."/>
        </authorList>
    </citation>
    <scope>NUCLEOTIDE SEQUENCE [LARGE SCALE GENOMIC DNA]</scope>
    <source>
        <strain evidence="2">DSM 11571 / OCM 486 / SEBR 4847</strain>
    </source>
</reference>
<gene>
    <name evidence="1" type="ordered locus">Mpet_2642</name>
</gene>
<sequence length="66" mass="7495">MPSISRIINDVRAVTSIVWVLLFPYQDLVFKAITGRIPIVISPILYCPDILSSSFFIPDESFIRLP</sequence>
<dbReference type="Proteomes" id="UP000006565">
    <property type="component" value="Chromosome"/>
</dbReference>
<evidence type="ECO:0000313" key="2">
    <source>
        <dbReference type="Proteomes" id="UP000006565"/>
    </source>
</evidence>
<dbReference type="HOGENOM" id="CLU_2820930_0_0_2"/>
<name>E1RG71_METP4</name>
<dbReference type="EMBL" id="CP002117">
    <property type="protein sequence ID" value="ADN37385.1"/>
    <property type="molecule type" value="Genomic_DNA"/>
</dbReference>
<proteinExistence type="predicted"/>
<dbReference type="AlphaFoldDB" id="E1RG71"/>
<keyword evidence="2" id="KW-1185">Reference proteome</keyword>
<dbReference type="KEGG" id="mpi:Mpet_2642"/>
<accession>E1RG71</accession>
<organism evidence="1 2">
    <name type="scientific">Methanolacinia petrolearia (strain DSM 11571 / OCM 486 / SEBR 4847)</name>
    <name type="common">Methanoplanus petrolearius</name>
    <dbReference type="NCBI Taxonomy" id="679926"/>
    <lineage>
        <taxon>Archaea</taxon>
        <taxon>Methanobacteriati</taxon>
        <taxon>Methanobacteriota</taxon>
        <taxon>Stenosarchaea group</taxon>
        <taxon>Methanomicrobia</taxon>
        <taxon>Methanomicrobiales</taxon>
        <taxon>Methanomicrobiaceae</taxon>
        <taxon>Methanolacinia</taxon>
    </lineage>
</organism>